<reference evidence="2" key="1">
    <citation type="journal article" date="2008" name="Nat. Genet.">
        <title>The Pristionchus pacificus genome provides a unique perspective on nematode lifestyle and parasitism.</title>
        <authorList>
            <person name="Dieterich C."/>
            <person name="Clifton S.W."/>
            <person name="Schuster L.N."/>
            <person name="Chinwalla A."/>
            <person name="Delehaunty K."/>
            <person name="Dinkelacker I."/>
            <person name="Fulton L."/>
            <person name="Fulton R."/>
            <person name="Godfrey J."/>
            <person name="Minx P."/>
            <person name="Mitreva M."/>
            <person name="Roeseler W."/>
            <person name="Tian H."/>
            <person name="Witte H."/>
            <person name="Yang S.P."/>
            <person name="Wilson R.K."/>
            <person name="Sommer R.J."/>
        </authorList>
    </citation>
    <scope>NUCLEOTIDE SEQUENCE [LARGE SCALE GENOMIC DNA]</scope>
    <source>
        <strain evidence="2">PS312</strain>
    </source>
</reference>
<name>A0A2A6BKV8_PRIPA</name>
<accession>A0A8R1YZ30</accession>
<protein>
    <submittedName>
        <fullName evidence="1">Uncharacterized protein</fullName>
    </submittedName>
</protein>
<keyword evidence="2" id="KW-1185">Reference proteome</keyword>
<sequence>MYVAKSILPALKEDSQRSRRLIEGYARPSTRAGLANAAAIDDAFRPEPAVSVRWMGRATGCTPAAIAAFRCGGRVHTSGLVKKQWDNDEWD</sequence>
<evidence type="ECO:0000313" key="1">
    <source>
        <dbReference type="EnsemblMetazoa" id="PPA44016.1"/>
    </source>
</evidence>
<gene>
    <name evidence="1" type="primary">WBGene00282385</name>
</gene>
<dbReference type="AlphaFoldDB" id="A0A2A6BKV8"/>
<dbReference type="Proteomes" id="UP000005239">
    <property type="component" value="Unassembled WGS sequence"/>
</dbReference>
<dbReference type="EnsemblMetazoa" id="PPA44016.1">
    <property type="protein sequence ID" value="PPA44016.1"/>
    <property type="gene ID" value="WBGene00282385"/>
</dbReference>
<evidence type="ECO:0000313" key="2">
    <source>
        <dbReference type="Proteomes" id="UP000005239"/>
    </source>
</evidence>
<proteinExistence type="predicted"/>
<accession>A0A2A6BKV8</accession>
<reference evidence="1" key="2">
    <citation type="submission" date="2022-06" db="UniProtKB">
        <authorList>
            <consortium name="EnsemblMetazoa"/>
        </authorList>
    </citation>
    <scope>IDENTIFICATION</scope>
    <source>
        <strain evidence="1">PS312</strain>
    </source>
</reference>
<organism evidence="1 2">
    <name type="scientific">Pristionchus pacificus</name>
    <name type="common">Parasitic nematode worm</name>
    <dbReference type="NCBI Taxonomy" id="54126"/>
    <lineage>
        <taxon>Eukaryota</taxon>
        <taxon>Metazoa</taxon>
        <taxon>Ecdysozoa</taxon>
        <taxon>Nematoda</taxon>
        <taxon>Chromadorea</taxon>
        <taxon>Rhabditida</taxon>
        <taxon>Rhabditina</taxon>
        <taxon>Diplogasteromorpha</taxon>
        <taxon>Diplogasteroidea</taxon>
        <taxon>Neodiplogasteridae</taxon>
        <taxon>Pristionchus</taxon>
    </lineage>
</organism>